<proteinExistence type="predicted"/>
<feature type="region of interest" description="Disordered" evidence="1">
    <location>
        <begin position="81"/>
        <end position="119"/>
    </location>
</feature>
<feature type="compositionally biased region" description="Low complexity" evidence="1">
    <location>
        <begin position="52"/>
        <end position="63"/>
    </location>
</feature>
<dbReference type="STRING" id="401625.A0A0P1BIN0"/>
<dbReference type="OrthoDB" id="276151at2759"/>
<feature type="region of interest" description="Disordered" evidence="1">
    <location>
        <begin position="178"/>
        <end position="229"/>
    </location>
</feature>
<feature type="region of interest" description="Disordered" evidence="1">
    <location>
        <begin position="41"/>
        <end position="63"/>
    </location>
</feature>
<feature type="region of interest" description="Disordered" evidence="1">
    <location>
        <begin position="351"/>
        <end position="379"/>
    </location>
</feature>
<keyword evidence="3" id="KW-1185">Reference proteome</keyword>
<evidence type="ECO:0000313" key="2">
    <source>
        <dbReference type="EMBL" id="CEH15870.1"/>
    </source>
</evidence>
<dbReference type="AlphaFoldDB" id="A0A0P1BIN0"/>
<reference evidence="2 3" key="1">
    <citation type="submission" date="2014-09" db="EMBL/GenBank/DDBJ databases">
        <authorList>
            <person name="Magalhaes I.L.F."/>
            <person name="Oliveira U."/>
            <person name="Santos F.R."/>
            <person name="Vidigal T.H.D.A."/>
            <person name="Brescovit A.D."/>
            <person name="Santos A.J."/>
        </authorList>
    </citation>
    <scope>NUCLEOTIDE SEQUENCE [LARGE SCALE GENOMIC DNA]</scope>
</reference>
<dbReference type="Proteomes" id="UP000054845">
    <property type="component" value="Unassembled WGS sequence"/>
</dbReference>
<feature type="compositionally biased region" description="Basic and acidic residues" evidence="1">
    <location>
        <begin position="178"/>
        <end position="199"/>
    </location>
</feature>
<name>A0A0P1BIN0_9BASI</name>
<accession>A0A0P1BIN0</accession>
<feature type="region of interest" description="Disordered" evidence="1">
    <location>
        <begin position="834"/>
        <end position="891"/>
    </location>
</feature>
<evidence type="ECO:0000256" key="1">
    <source>
        <dbReference type="SAM" id="MobiDB-lite"/>
    </source>
</evidence>
<sequence length="891" mass="99099">MTLRVFSRRFSIPARGAKHARRTIPAISSANRCFHASACDGAPNHDASPREQQQARGGAVAQQAVTPPLPPHLAFFSSAQARPRLAGSSSTEESSRGDASADAGIDDVQGGVRHESDTATSEEVWKAYSDLHLFHAYGDPHASTLNLTLSPALHSHALRAMTPDWMRRKEAKRDQRITRDWAGHEMARSVEQEDLRDSTAHAAHSNSEGRRHFREDPPDGTKSPFGQHSQRITFRTYQDRVDFVFKQMMATSSQLNLHVARAVPSLQDAAFFLSKAALNGSMNAVVKAYELFTSKYAQLEAMQAQSRGMTDARFQRLLHDSYKFLMLGLVRHAARGVSRSRRSSGQLQQLLRDQQVTGQSAQASTASSNLRRNQERARKQAQGLIELNTQRALQLLSEMQSRGLTPHESVLGLVTRCFRYEHGLTKLYTFVQTAFGVDLRNFDDPYGQGEGRSASLPPHTLNTILMALGEQSTASRMMATYEVLVRPLHVGSLAPSASPSDDEVAASRPASLFQTDFAGVFESLKEREHDELTEATGLGDADAGASSALPVSSHPHWLQPTNSTYTTLLRYLCSAIEPFSTGFVHARGKELMTEDKKRAKGHYAPLARYLIREQLDSYQAEVVKLATALGVGSPAFGEDLSDVLQFASKLRQSLDVLDQRIEESKAEDGGATETLVQRRKGREDRLERVCAMLEDPQVGSATIDASEPDSQDVNLRLSALQGTQLMPARFATPALFWSYASMASHLRSTYEMSWLVDQIGWALVLLEGVQEAQISARNLRALNSFLHDVERTMDDLTVRIEALESEEAQRTARLISLRRRRRVNQIKRSLVHSHERELEQKRMEREELSRKEKQESERIRRELGRSIVGASRAGSVDGDEQAIVEGRLRSA</sequence>
<feature type="compositionally biased region" description="Basic and acidic residues" evidence="1">
    <location>
        <begin position="834"/>
        <end position="864"/>
    </location>
</feature>
<feature type="compositionally biased region" description="Low complexity" evidence="1">
    <location>
        <begin position="351"/>
        <end position="368"/>
    </location>
</feature>
<feature type="compositionally biased region" description="Basic and acidic residues" evidence="1">
    <location>
        <begin position="207"/>
        <end position="219"/>
    </location>
</feature>
<organism evidence="2 3">
    <name type="scientific">Ceraceosorus bombacis</name>
    <dbReference type="NCBI Taxonomy" id="401625"/>
    <lineage>
        <taxon>Eukaryota</taxon>
        <taxon>Fungi</taxon>
        <taxon>Dikarya</taxon>
        <taxon>Basidiomycota</taxon>
        <taxon>Ustilaginomycotina</taxon>
        <taxon>Exobasidiomycetes</taxon>
        <taxon>Ceraceosorales</taxon>
        <taxon>Ceraceosoraceae</taxon>
        <taxon>Ceraceosorus</taxon>
    </lineage>
</organism>
<protein>
    <submittedName>
        <fullName evidence="2">Uncharacterized protein</fullName>
    </submittedName>
</protein>
<dbReference type="EMBL" id="CCYA01000272">
    <property type="protein sequence ID" value="CEH15870.1"/>
    <property type="molecule type" value="Genomic_DNA"/>
</dbReference>
<evidence type="ECO:0000313" key="3">
    <source>
        <dbReference type="Proteomes" id="UP000054845"/>
    </source>
</evidence>